<feature type="transmembrane region" description="Helical" evidence="7">
    <location>
        <begin position="351"/>
        <end position="370"/>
    </location>
</feature>
<protein>
    <recommendedName>
        <fullName evidence="8">Major facilitator superfamily (MFS) profile domain-containing protein</fullName>
    </recommendedName>
</protein>
<feature type="compositionally biased region" description="Basic and acidic residues" evidence="6">
    <location>
        <begin position="576"/>
        <end position="589"/>
    </location>
</feature>
<evidence type="ECO:0000256" key="6">
    <source>
        <dbReference type="SAM" id="MobiDB-lite"/>
    </source>
</evidence>
<dbReference type="VEuPathDB" id="FungiDB:PV10_05631"/>
<sequence>MTVSTRASDVALEEPSASVDHVASEAIGGDQVSARYYLSPRFIGTIASFCFQVTAYYLGLLMPITVLQAINADIGPSSNFVWVPLIWTTCLSLSYALVGRVSDIFGRRYFTLGANTSALIGGIVAATATSIPSLIVANIFIGLGAAVQISFVSFLGELVPVRDRGIWIGGVFLISICTVLSPFYAQAFVSTRSWRWCYYLFIIVDGIGLILAALCYFPPNFRQLHSARTKRDLLKKLDYIGIALYVSGVVLFLMGVSWGGGLYPWRSAPVITTLVLGILILGIFMFWETQASEPLIPAQLLTKNKRLFLAPCLSGIGGGMFYYGLAMVFPYQIQLVWGSDSLLNQGWMSSVLSSGSTLGAICCGMWFRFIRHHRIQLVVLYAFTLVFCGLMSITNAHRRPLAIASGFLMGFGVGAIETIVVLIVSVSQDVGHIGLLVGTVGTLRSISGSLAQAIYSTILNNQIAEQVPRFVTRSALEAGLPQSSLPALFEAIATQSAAALESVPGMTDSIAQAIAEATVAGYSEAFRYVYYASIAFGGASLIASLFVEADVTKHLTTFVGRRLNGATIDRRGEAGNEIEKAHDPSETQHTENLSNSDIKMATTSPTVVTS</sequence>
<keyword evidence="5 7" id="KW-0472">Membrane</keyword>
<feature type="domain" description="Major facilitator superfamily (MFS) profile" evidence="8">
    <location>
        <begin position="43"/>
        <end position="552"/>
    </location>
</feature>
<dbReference type="InterPro" id="IPR005829">
    <property type="entry name" value="Sugar_transporter_CS"/>
</dbReference>
<dbReference type="SUPFAM" id="SSF103473">
    <property type="entry name" value="MFS general substrate transporter"/>
    <property type="match status" value="1"/>
</dbReference>
<accession>A0A438MUZ5</accession>
<evidence type="ECO:0000313" key="10">
    <source>
        <dbReference type="Proteomes" id="UP000288859"/>
    </source>
</evidence>
<evidence type="ECO:0000256" key="7">
    <source>
        <dbReference type="SAM" id="Phobius"/>
    </source>
</evidence>
<name>A0A438MUZ5_EXOME</name>
<feature type="transmembrane region" description="Helical" evidence="7">
    <location>
        <begin position="377"/>
        <end position="396"/>
    </location>
</feature>
<feature type="transmembrane region" description="Helical" evidence="7">
    <location>
        <begin position="237"/>
        <end position="256"/>
    </location>
</feature>
<evidence type="ECO:0000259" key="8">
    <source>
        <dbReference type="PROSITE" id="PS50850"/>
    </source>
</evidence>
<feature type="transmembrane region" description="Helical" evidence="7">
    <location>
        <begin position="402"/>
        <end position="426"/>
    </location>
</feature>
<dbReference type="InterPro" id="IPR036259">
    <property type="entry name" value="MFS_trans_sf"/>
</dbReference>
<dbReference type="PROSITE" id="PS50850">
    <property type="entry name" value="MFS"/>
    <property type="match status" value="1"/>
</dbReference>
<organism evidence="9 10">
    <name type="scientific">Exophiala mesophila</name>
    <name type="common">Black yeast-like fungus</name>
    <dbReference type="NCBI Taxonomy" id="212818"/>
    <lineage>
        <taxon>Eukaryota</taxon>
        <taxon>Fungi</taxon>
        <taxon>Dikarya</taxon>
        <taxon>Ascomycota</taxon>
        <taxon>Pezizomycotina</taxon>
        <taxon>Eurotiomycetes</taxon>
        <taxon>Chaetothyriomycetidae</taxon>
        <taxon>Chaetothyriales</taxon>
        <taxon>Herpotrichiellaceae</taxon>
        <taxon>Exophiala</taxon>
    </lineage>
</organism>
<dbReference type="OrthoDB" id="4139357at2759"/>
<dbReference type="PANTHER" id="PTHR23501:SF109">
    <property type="entry name" value="MAJOR FACILITATOR SUPERFAMILY (MFS) PROFILE DOMAIN-CONTAINING PROTEIN-RELATED"/>
    <property type="match status" value="1"/>
</dbReference>
<evidence type="ECO:0000256" key="1">
    <source>
        <dbReference type="ARBA" id="ARBA00004141"/>
    </source>
</evidence>
<dbReference type="Proteomes" id="UP000288859">
    <property type="component" value="Unassembled WGS sequence"/>
</dbReference>
<feature type="transmembrane region" description="Helical" evidence="7">
    <location>
        <begin position="80"/>
        <end position="98"/>
    </location>
</feature>
<comment type="subcellular location">
    <subcellularLocation>
        <location evidence="1">Membrane</location>
        <topology evidence="1">Multi-pass membrane protein</topology>
    </subcellularLocation>
</comment>
<keyword evidence="3 7" id="KW-0812">Transmembrane</keyword>
<keyword evidence="2" id="KW-0813">Transport</keyword>
<dbReference type="GO" id="GO:0022857">
    <property type="term" value="F:transmembrane transporter activity"/>
    <property type="evidence" value="ECO:0007669"/>
    <property type="project" value="InterPro"/>
</dbReference>
<feature type="transmembrane region" description="Helical" evidence="7">
    <location>
        <begin position="134"/>
        <end position="154"/>
    </location>
</feature>
<proteinExistence type="predicted"/>
<dbReference type="InterPro" id="IPR020846">
    <property type="entry name" value="MFS_dom"/>
</dbReference>
<dbReference type="PANTHER" id="PTHR23501">
    <property type="entry name" value="MAJOR FACILITATOR SUPERFAMILY"/>
    <property type="match status" value="1"/>
</dbReference>
<feature type="transmembrane region" description="Helical" evidence="7">
    <location>
        <begin position="307"/>
        <end position="331"/>
    </location>
</feature>
<evidence type="ECO:0000256" key="4">
    <source>
        <dbReference type="ARBA" id="ARBA00022989"/>
    </source>
</evidence>
<feature type="transmembrane region" description="Helical" evidence="7">
    <location>
        <begin position="528"/>
        <end position="547"/>
    </location>
</feature>
<gene>
    <name evidence="9" type="ORF">B0A52_08107</name>
</gene>
<dbReference type="InterPro" id="IPR010573">
    <property type="entry name" value="MFS_Str1/Tri12-like"/>
</dbReference>
<keyword evidence="4 7" id="KW-1133">Transmembrane helix</keyword>
<dbReference type="Pfam" id="PF06609">
    <property type="entry name" value="TRI12"/>
    <property type="match status" value="1"/>
</dbReference>
<dbReference type="PROSITE" id="PS00216">
    <property type="entry name" value="SUGAR_TRANSPORT_1"/>
    <property type="match status" value="1"/>
</dbReference>
<comment type="caution">
    <text evidence="9">The sequence shown here is derived from an EMBL/GenBank/DDBJ whole genome shotgun (WGS) entry which is preliminary data.</text>
</comment>
<dbReference type="Gene3D" id="1.20.1250.20">
    <property type="entry name" value="MFS general substrate transporter like domains"/>
    <property type="match status" value="2"/>
</dbReference>
<evidence type="ECO:0000256" key="2">
    <source>
        <dbReference type="ARBA" id="ARBA00022448"/>
    </source>
</evidence>
<feature type="compositionally biased region" description="Polar residues" evidence="6">
    <location>
        <begin position="590"/>
        <end position="610"/>
    </location>
</feature>
<dbReference type="EMBL" id="NAJM01000046">
    <property type="protein sequence ID" value="RVX67578.1"/>
    <property type="molecule type" value="Genomic_DNA"/>
</dbReference>
<dbReference type="AlphaFoldDB" id="A0A438MUZ5"/>
<feature type="transmembrane region" description="Helical" evidence="7">
    <location>
        <begin position="110"/>
        <end position="128"/>
    </location>
</feature>
<dbReference type="InterPro" id="IPR053791">
    <property type="entry name" value="MFS_Tri12-like"/>
</dbReference>
<evidence type="ECO:0000256" key="5">
    <source>
        <dbReference type="ARBA" id="ARBA00023136"/>
    </source>
</evidence>
<feature type="transmembrane region" description="Helical" evidence="7">
    <location>
        <begin position="166"/>
        <end position="184"/>
    </location>
</feature>
<reference evidence="9 10" key="1">
    <citation type="submission" date="2017-03" db="EMBL/GenBank/DDBJ databases">
        <title>Genomes of endolithic fungi from Antarctica.</title>
        <authorList>
            <person name="Coleine C."/>
            <person name="Masonjones S."/>
            <person name="Stajich J.E."/>
        </authorList>
    </citation>
    <scope>NUCLEOTIDE SEQUENCE [LARGE SCALE GENOMIC DNA]</scope>
    <source>
        <strain evidence="9 10">CCFEE 6314</strain>
    </source>
</reference>
<dbReference type="GO" id="GO:0005886">
    <property type="term" value="C:plasma membrane"/>
    <property type="evidence" value="ECO:0007669"/>
    <property type="project" value="TreeGrafter"/>
</dbReference>
<feature type="transmembrane region" description="Helical" evidence="7">
    <location>
        <begin position="196"/>
        <end position="217"/>
    </location>
</feature>
<evidence type="ECO:0000313" key="9">
    <source>
        <dbReference type="EMBL" id="RVX67578.1"/>
    </source>
</evidence>
<dbReference type="CDD" id="cd06179">
    <property type="entry name" value="MFS_TRI12_like"/>
    <property type="match status" value="1"/>
</dbReference>
<evidence type="ECO:0000256" key="3">
    <source>
        <dbReference type="ARBA" id="ARBA00022692"/>
    </source>
</evidence>
<feature type="transmembrane region" description="Helical" evidence="7">
    <location>
        <begin position="42"/>
        <end position="60"/>
    </location>
</feature>
<feature type="region of interest" description="Disordered" evidence="6">
    <location>
        <begin position="576"/>
        <end position="610"/>
    </location>
</feature>
<feature type="transmembrane region" description="Helical" evidence="7">
    <location>
        <begin position="433"/>
        <end position="455"/>
    </location>
</feature>
<feature type="transmembrane region" description="Helical" evidence="7">
    <location>
        <begin position="268"/>
        <end position="287"/>
    </location>
</feature>